<evidence type="ECO:0000256" key="2">
    <source>
        <dbReference type="ARBA" id="ARBA00022679"/>
    </source>
</evidence>
<evidence type="ECO:0008006" key="7">
    <source>
        <dbReference type="Google" id="ProtNLM"/>
    </source>
</evidence>
<comment type="caution">
    <text evidence="5">The sequence shown here is derived from an EMBL/GenBank/DDBJ whole genome shotgun (WGS) entry which is preliminary data.</text>
</comment>
<dbReference type="PANTHER" id="PTHR11088">
    <property type="entry name" value="TRNA DIMETHYLALLYLTRANSFERASE"/>
    <property type="match status" value="1"/>
</dbReference>
<dbReference type="InterPro" id="IPR018022">
    <property type="entry name" value="IPT"/>
</dbReference>
<evidence type="ECO:0000256" key="3">
    <source>
        <dbReference type="ARBA" id="ARBA00022741"/>
    </source>
</evidence>
<dbReference type="GO" id="GO:0006400">
    <property type="term" value="P:tRNA modification"/>
    <property type="evidence" value="ECO:0007669"/>
    <property type="project" value="TreeGrafter"/>
</dbReference>
<evidence type="ECO:0000313" key="5">
    <source>
        <dbReference type="EMBL" id="GAA95725.1"/>
    </source>
</evidence>
<dbReference type="Gene3D" id="3.40.50.300">
    <property type="entry name" value="P-loop containing nucleotide triphosphate hydrolases"/>
    <property type="match status" value="1"/>
</dbReference>
<dbReference type="HOGENOM" id="CLU_032616_2_3_1"/>
<dbReference type="FunCoup" id="G7DYR5">
    <property type="interactions" value="427"/>
</dbReference>
<dbReference type="Pfam" id="PF01715">
    <property type="entry name" value="IPPT"/>
    <property type="match status" value="3"/>
</dbReference>
<accession>G7DYR5</accession>
<organism evidence="5 6">
    <name type="scientific">Mixia osmundae (strain CBS 9802 / IAM 14324 / JCM 22182 / KY 12970)</name>
    <dbReference type="NCBI Taxonomy" id="764103"/>
    <lineage>
        <taxon>Eukaryota</taxon>
        <taxon>Fungi</taxon>
        <taxon>Dikarya</taxon>
        <taxon>Basidiomycota</taxon>
        <taxon>Pucciniomycotina</taxon>
        <taxon>Mixiomycetes</taxon>
        <taxon>Mixiales</taxon>
        <taxon>Mixiaceae</taxon>
        <taxon>Mixia</taxon>
    </lineage>
</organism>
<dbReference type="eggNOG" id="KOG1384">
    <property type="taxonomic scope" value="Eukaryota"/>
</dbReference>
<dbReference type="OrthoDB" id="775260at2759"/>
<dbReference type="OMA" id="WGLHLKS"/>
<keyword evidence="4" id="KW-0067">ATP-binding</keyword>
<dbReference type="GO" id="GO:0005524">
    <property type="term" value="F:ATP binding"/>
    <property type="evidence" value="ECO:0007669"/>
    <property type="project" value="UniProtKB-KW"/>
</dbReference>
<dbReference type="InParanoid" id="G7DYR5"/>
<comment type="similarity">
    <text evidence="1">Belongs to the IPP transferase family.</text>
</comment>
<dbReference type="AlphaFoldDB" id="G7DYR5"/>
<dbReference type="GO" id="GO:0005739">
    <property type="term" value="C:mitochondrion"/>
    <property type="evidence" value="ECO:0007669"/>
    <property type="project" value="TreeGrafter"/>
</dbReference>
<dbReference type="STRING" id="764103.G7DYR5"/>
<reference evidence="5 6" key="2">
    <citation type="journal article" date="2012" name="Open Biol.">
        <title>Characteristics of nucleosomes and linker DNA regions on the genome of the basidiomycete Mixia osmundae revealed by mono- and dinucleosome mapping.</title>
        <authorList>
            <person name="Nishida H."/>
            <person name="Kondo S."/>
            <person name="Matsumoto T."/>
            <person name="Suzuki Y."/>
            <person name="Yoshikawa H."/>
            <person name="Taylor T.D."/>
            <person name="Sugiyama J."/>
        </authorList>
    </citation>
    <scope>NUCLEOTIDE SEQUENCE [LARGE SCALE GENOMIC DNA]</scope>
    <source>
        <strain evidence="6">CBS 9802 / IAM 14324 / JCM 22182 / KY 12970</strain>
    </source>
</reference>
<gene>
    <name evidence="5" type="primary">Mo02382</name>
    <name evidence="5" type="ORF">E5Q_02382</name>
</gene>
<proteinExistence type="inferred from homology"/>
<dbReference type="HAMAP" id="MF_00185">
    <property type="entry name" value="IPP_trans"/>
    <property type="match status" value="1"/>
</dbReference>
<keyword evidence="3" id="KW-0547">Nucleotide-binding</keyword>
<protein>
    <recommendedName>
        <fullName evidence="7">tRNA dimethylallyltransferase</fullName>
    </recommendedName>
</protein>
<sequence length="504" mass="55714">MRNVSLTSLHAAQRLQRMSVVAVIGTTGVGKSQLAVELAQRLEAAEIINCDAMQLYAGLPLLTNKATRAEQGGIKHHLLGVCDPMAPKANEWDVKDYVHEATKVVSQLHDQRKTPILVGGTTYYLQNLLFAGGLAPTAYGGISGVRARSKWPPISSDRIDTSAFADASLAADIQSLPSDEHALLAILPGLPPLSSPFSFPPDFPVHLLPEPYRKDSLKLANMLNEILLKLDPVSGNKWPKNDVRKNRRALEICLETGLRTSDVYAMQKRETAAELQPSGGTAKYRSLILWLYSEPKELEARLLARANKMVQSGLLGEVATLRRAFDRAAYRPSLAAISSILRDVISLRWQSAYRRSEMSIRSLLGLSVAPVSIDYSRGIAQSLGFRPFDTYLNLLPGHTDEKALAKANEQMFFGTRQYARRQVKWIRKQLLPLIDRNQAAPDRGHDTLIYVLDATDLSQWQERVADPAIALTRAFLDERNMPKTDEVSSRAGALLAQADRAHAP</sequence>
<dbReference type="GO" id="GO:0052381">
    <property type="term" value="F:tRNA dimethylallyltransferase activity"/>
    <property type="evidence" value="ECO:0007669"/>
    <property type="project" value="InterPro"/>
</dbReference>
<name>G7DYR5_MIXOS</name>
<dbReference type="InterPro" id="IPR039657">
    <property type="entry name" value="Dimethylallyltransferase"/>
</dbReference>
<evidence type="ECO:0000313" key="6">
    <source>
        <dbReference type="Proteomes" id="UP000009131"/>
    </source>
</evidence>
<evidence type="ECO:0000256" key="1">
    <source>
        <dbReference type="ARBA" id="ARBA00005842"/>
    </source>
</evidence>
<dbReference type="SUPFAM" id="SSF52540">
    <property type="entry name" value="P-loop containing nucleoside triphosphate hydrolases"/>
    <property type="match status" value="1"/>
</dbReference>
<keyword evidence="6" id="KW-1185">Reference proteome</keyword>
<keyword evidence="2" id="KW-0808">Transferase</keyword>
<reference evidence="5 6" key="1">
    <citation type="journal article" date="2011" name="J. Gen. Appl. Microbiol.">
        <title>Draft genome sequencing of the enigmatic basidiomycete Mixia osmundae.</title>
        <authorList>
            <person name="Nishida H."/>
            <person name="Nagatsuka Y."/>
            <person name="Sugiyama J."/>
        </authorList>
    </citation>
    <scope>NUCLEOTIDE SEQUENCE [LARGE SCALE GENOMIC DNA]</scope>
    <source>
        <strain evidence="6">CBS 9802 / IAM 14324 / JCM 22182 / KY 12970</strain>
    </source>
</reference>
<dbReference type="RefSeq" id="XP_014570207.1">
    <property type="nucleotide sequence ID" value="XM_014714721.1"/>
</dbReference>
<dbReference type="InterPro" id="IPR027417">
    <property type="entry name" value="P-loop_NTPase"/>
</dbReference>
<evidence type="ECO:0000256" key="4">
    <source>
        <dbReference type="ARBA" id="ARBA00022840"/>
    </source>
</evidence>
<dbReference type="Gene3D" id="1.10.20.140">
    <property type="match status" value="1"/>
</dbReference>
<dbReference type="PANTHER" id="PTHR11088:SF89">
    <property type="entry name" value="TRNA DIMETHYLALLYLTRANSFERASE"/>
    <property type="match status" value="1"/>
</dbReference>
<dbReference type="EMBL" id="BABT02000062">
    <property type="protein sequence ID" value="GAA95725.1"/>
    <property type="molecule type" value="Genomic_DNA"/>
</dbReference>
<dbReference type="Proteomes" id="UP000009131">
    <property type="component" value="Unassembled WGS sequence"/>
</dbReference>